<sequence>MHHRDPPPTTAGVLPRRRDSAASGNCSNEHNQNSNDHRRSRQEPHFPQIKIVIDEPERPVLKGGTGEDAALALHTLRRHSARRHGTTKGLSRSAQTKPTSGSAAFLTIYDGRAGDRRASGASCGSGYFPDSREDLRSYVADYGDEDDDEYGIDTDGRYRLQRRRVSRGSRNEYDGEEVEEDEEEDEMEQDIEEEEDEEEDDEDEDNGRDYHSVSFAHESDSDRTPPGRVANEPCCFALAYIHSNVHSRARNHLTVQKYGACGCARCGHTGFDPHSQASASA</sequence>
<feature type="compositionally biased region" description="Acidic residues" evidence="1">
    <location>
        <begin position="174"/>
        <end position="206"/>
    </location>
</feature>
<keyword evidence="3" id="KW-1185">Reference proteome</keyword>
<accession>A0A182VB45</accession>
<dbReference type="VEuPathDB" id="VectorBase:AMEM21_006585"/>
<reference evidence="2" key="1">
    <citation type="submission" date="2020-05" db="UniProtKB">
        <authorList>
            <consortium name="EnsemblMetazoa"/>
        </authorList>
    </citation>
    <scope>IDENTIFICATION</scope>
    <source>
        <strain evidence="2">MAF</strain>
    </source>
</reference>
<proteinExistence type="predicted"/>
<evidence type="ECO:0000313" key="2">
    <source>
        <dbReference type="EnsemblMetazoa" id="AMEM011942-PA"/>
    </source>
</evidence>
<feature type="compositionally biased region" description="Basic and acidic residues" evidence="1">
    <location>
        <begin position="207"/>
        <end position="225"/>
    </location>
</feature>
<dbReference type="EnsemblMetazoa" id="AMEM011942-RA">
    <property type="protein sequence ID" value="AMEM011942-PA"/>
    <property type="gene ID" value="AMEM011942"/>
</dbReference>
<feature type="compositionally biased region" description="Polar residues" evidence="1">
    <location>
        <begin position="22"/>
        <end position="34"/>
    </location>
</feature>
<feature type="compositionally biased region" description="Basic residues" evidence="1">
    <location>
        <begin position="75"/>
        <end position="86"/>
    </location>
</feature>
<dbReference type="Proteomes" id="UP000075903">
    <property type="component" value="Unassembled WGS sequence"/>
</dbReference>
<feature type="region of interest" description="Disordered" evidence="1">
    <location>
        <begin position="1"/>
        <end position="103"/>
    </location>
</feature>
<protein>
    <submittedName>
        <fullName evidence="2">Uncharacterized protein</fullName>
    </submittedName>
</protein>
<feature type="region of interest" description="Disordered" evidence="1">
    <location>
        <begin position="114"/>
        <end position="133"/>
    </location>
</feature>
<name>A0A182VB45_ANOME</name>
<dbReference type="AlphaFoldDB" id="A0A182VB45"/>
<feature type="region of interest" description="Disordered" evidence="1">
    <location>
        <begin position="164"/>
        <end position="227"/>
    </location>
</feature>
<dbReference type="VEuPathDB" id="VectorBase:AMEM011942"/>
<organism evidence="2 3">
    <name type="scientific">Anopheles merus</name>
    <name type="common">Mosquito</name>
    <dbReference type="NCBI Taxonomy" id="30066"/>
    <lineage>
        <taxon>Eukaryota</taxon>
        <taxon>Metazoa</taxon>
        <taxon>Ecdysozoa</taxon>
        <taxon>Arthropoda</taxon>
        <taxon>Hexapoda</taxon>
        <taxon>Insecta</taxon>
        <taxon>Pterygota</taxon>
        <taxon>Neoptera</taxon>
        <taxon>Endopterygota</taxon>
        <taxon>Diptera</taxon>
        <taxon>Nematocera</taxon>
        <taxon>Culicoidea</taxon>
        <taxon>Culicidae</taxon>
        <taxon>Anophelinae</taxon>
        <taxon>Anopheles</taxon>
    </lineage>
</organism>
<evidence type="ECO:0000313" key="3">
    <source>
        <dbReference type="Proteomes" id="UP000075903"/>
    </source>
</evidence>
<feature type="compositionally biased region" description="Basic and acidic residues" evidence="1">
    <location>
        <begin position="35"/>
        <end position="44"/>
    </location>
</feature>
<evidence type="ECO:0000256" key="1">
    <source>
        <dbReference type="SAM" id="MobiDB-lite"/>
    </source>
</evidence>
<feature type="compositionally biased region" description="Polar residues" evidence="1">
    <location>
        <begin position="88"/>
        <end position="102"/>
    </location>
</feature>